<comment type="caution">
    <text evidence="2">The sequence shown here is derived from an EMBL/GenBank/DDBJ whole genome shotgun (WGS) entry which is preliminary data.</text>
</comment>
<dbReference type="Pfam" id="PF03992">
    <property type="entry name" value="ABM"/>
    <property type="match status" value="1"/>
</dbReference>
<evidence type="ECO:0000313" key="3">
    <source>
        <dbReference type="Proteomes" id="UP000317430"/>
    </source>
</evidence>
<dbReference type="PROSITE" id="PS51725">
    <property type="entry name" value="ABM"/>
    <property type="match status" value="1"/>
</dbReference>
<keyword evidence="3" id="KW-1185">Reference proteome</keyword>
<organism evidence="2 3">
    <name type="scientific">Streptococcus cuniculipharyngis</name>
    <dbReference type="NCBI Taxonomy" id="1562651"/>
    <lineage>
        <taxon>Bacteria</taxon>
        <taxon>Bacillati</taxon>
        <taxon>Bacillota</taxon>
        <taxon>Bacilli</taxon>
        <taxon>Lactobacillales</taxon>
        <taxon>Streptococcaceae</taxon>
        <taxon>Streptococcus</taxon>
    </lineage>
</organism>
<dbReference type="Gene3D" id="3.30.70.100">
    <property type="match status" value="1"/>
</dbReference>
<accession>A0A5C5SDI7</accession>
<dbReference type="Proteomes" id="UP000317430">
    <property type="component" value="Unassembled WGS sequence"/>
</dbReference>
<dbReference type="AlphaFoldDB" id="A0A5C5SDI7"/>
<reference evidence="2 3" key="1">
    <citation type="submission" date="2019-08" db="EMBL/GenBank/DDBJ databases">
        <authorList>
            <person name="Lei W."/>
        </authorList>
    </citation>
    <scope>NUCLEOTIDE SEQUENCE [LARGE SCALE GENOMIC DNA]</scope>
    <source>
        <strain evidence="2 3">CCUG 66496</strain>
    </source>
</reference>
<dbReference type="EMBL" id="VOHL01000001">
    <property type="protein sequence ID" value="TWS98834.1"/>
    <property type="molecule type" value="Genomic_DNA"/>
</dbReference>
<dbReference type="RefSeq" id="WP_146565792.1">
    <property type="nucleotide sequence ID" value="NZ_VOHL01000001.1"/>
</dbReference>
<proteinExistence type="predicted"/>
<dbReference type="InterPro" id="IPR007138">
    <property type="entry name" value="ABM_dom"/>
</dbReference>
<feature type="domain" description="ABM" evidence="1">
    <location>
        <begin position="8"/>
        <end position="97"/>
    </location>
</feature>
<sequence length="213" mass="24422">MLDKDLPLVRLFWLEIKPEYLKVFQDLGATNLSQSIQTEAGTLTMYSAHREDSPTACLVFEIYKNEGAYQTHINSAHFQAFAQLTPLAIHRREMVKLRPYIVQEKLTPLYQVTPNQQYLLLTKIKIKPQAIKVVKDHWISQLHHLAPQTSHYLAADSEDPTSWYFLEVCTESQPSFSHDLLDLEELAVAHATQVFSADILVSQGGLQLLYRDI</sequence>
<name>A0A5C5SDI7_9STRE</name>
<gene>
    <name evidence="2" type="ORF">FRX57_01065</name>
</gene>
<evidence type="ECO:0000313" key="2">
    <source>
        <dbReference type="EMBL" id="TWS98834.1"/>
    </source>
</evidence>
<dbReference type="SUPFAM" id="SSF54909">
    <property type="entry name" value="Dimeric alpha+beta barrel"/>
    <property type="match status" value="1"/>
</dbReference>
<dbReference type="InterPro" id="IPR011008">
    <property type="entry name" value="Dimeric_a/b-barrel"/>
</dbReference>
<dbReference type="OrthoDB" id="9812754at2"/>
<evidence type="ECO:0000259" key="1">
    <source>
        <dbReference type="PROSITE" id="PS51725"/>
    </source>
</evidence>
<protein>
    <recommendedName>
        <fullName evidence="1">ABM domain-containing protein</fullName>
    </recommendedName>
</protein>